<keyword evidence="1" id="KW-0812">Transmembrane</keyword>
<evidence type="ECO:0000313" key="4">
    <source>
        <dbReference type="Proteomes" id="UP000034816"/>
    </source>
</evidence>
<evidence type="ECO:0000313" key="3">
    <source>
        <dbReference type="EMBL" id="KKP77795.1"/>
    </source>
</evidence>
<reference evidence="3 4" key="1">
    <citation type="journal article" date="2015" name="Nature">
        <title>rRNA introns, odd ribosomes, and small enigmatic genomes across a large radiation of phyla.</title>
        <authorList>
            <person name="Brown C.T."/>
            <person name="Hug L.A."/>
            <person name="Thomas B.C."/>
            <person name="Sharon I."/>
            <person name="Castelle C.J."/>
            <person name="Singh A."/>
            <person name="Wilkins M.J."/>
            <person name="Williams K.H."/>
            <person name="Banfield J.F."/>
        </authorList>
    </citation>
    <scope>NUCLEOTIDE SEQUENCE [LARGE SCALE GENOMIC DNA]</scope>
</reference>
<dbReference type="AlphaFoldDB" id="A0A0G0ERP0"/>
<organism evidence="3 4">
    <name type="scientific">candidate division WS6 bacterium GW2011_GWF1_35_23</name>
    <dbReference type="NCBI Taxonomy" id="1619097"/>
    <lineage>
        <taxon>Bacteria</taxon>
        <taxon>Candidatus Dojkabacteria</taxon>
    </lineage>
</organism>
<sequence length="182" mass="20417">MRNSTILFGIFGLVIAGALVFTFYFLPRLDASSNNINLEMALPVERLDMRYIEQGVIPFCTNKSHGIGIETKERAQVMAPVDGTVDRVEGDVVYLRSRDNVLIYFSPLTNINVSVGDYVTSGNILGYVDGNIFEFGVDNYMDSRYECPYLYLDEKGKDIISNGLKESVVQNSRACECSFVNY</sequence>
<dbReference type="InterPro" id="IPR011055">
    <property type="entry name" value="Dup_hybrid_motif"/>
</dbReference>
<evidence type="ECO:0000256" key="1">
    <source>
        <dbReference type="SAM" id="Phobius"/>
    </source>
</evidence>
<comment type="caution">
    <text evidence="3">The sequence shown here is derived from an EMBL/GenBank/DDBJ whole genome shotgun (WGS) entry which is preliminary data.</text>
</comment>
<feature type="transmembrane region" description="Helical" evidence="1">
    <location>
        <begin position="6"/>
        <end position="26"/>
    </location>
</feature>
<dbReference type="CDD" id="cd12797">
    <property type="entry name" value="M23_peptidase"/>
    <property type="match status" value="1"/>
</dbReference>
<protein>
    <recommendedName>
        <fullName evidence="2">M23ase beta-sheet core domain-containing protein</fullName>
    </recommendedName>
</protein>
<dbReference type="Proteomes" id="UP000034816">
    <property type="component" value="Unassembled WGS sequence"/>
</dbReference>
<dbReference type="Pfam" id="PF01551">
    <property type="entry name" value="Peptidase_M23"/>
    <property type="match status" value="1"/>
</dbReference>
<dbReference type="EMBL" id="LBQH01000011">
    <property type="protein sequence ID" value="KKP77795.1"/>
    <property type="molecule type" value="Genomic_DNA"/>
</dbReference>
<name>A0A0G0ERP0_9BACT</name>
<dbReference type="Gene3D" id="2.70.70.10">
    <property type="entry name" value="Glucose Permease (Domain IIA)"/>
    <property type="match status" value="1"/>
</dbReference>
<evidence type="ECO:0000259" key="2">
    <source>
        <dbReference type="Pfam" id="PF01551"/>
    </source>
</evidence>
<keyword evidence="1" id="KW-1133">Transmembrane helix</keyword>
<keyword evidence="1" id="KW-0472">Membrane</keyword>
<gene>
    <name evidence="3" type="ORF">UR73_C0011G0009</name>
</gene>
<dbReference type="SUPFAM" id="SSF51261">
    <property type="entry name" value="Duplicated hybrid motif"/>
    <property type="match status" value="1"/>
</dbReference>
<accession>A0A0G0ERP0</accession>
<feature type="domain" description="M23ase beta-sheet core" evidence="2">
    <location>
        <begin position="64"/>
        <end position="129"/>
    </location>
</feature>
<dbReference type="InterPro" id="IPR016047">
    <property type="entry name" value="M23ase_b-sheet_dom"/>
</dbReference>
<proteinExistence type="predicted"/>